<organism evidence="1 2">
    <name type="scientific">Characodon lateralis</name>
    <dbReference type="NCBI Taxonomy" id="208331"/>
    <lineage>
        <taxon>Eukaryota</taxon>
        <taxon>Metazoa</taxon>
        <taxon>Chordata</taxon>
        <taxon>Craniata</taxon>
        <taxon>Vertebrata</taxon>
        <taxon>Euteleostomi</taxon>
        <taxon>Actinopterygii</taxon>
        <taxon>Neopterygii</taxon>
        <taxon>Teleostei</taxon>
        <taxon>Neoteleostei</taxon>
        <taxon>Acanthomorphata</taxon>
        <taxon>Ovalentaria</taxon>
        <taxon>Atherinomorphae</taxon>
        <taxon>Cyprinodontiformes</taxon>
        <taxon>Goodeidae</taxon>
        <taxon>Characodon</taxon>
    </lineage>
</organism>
<evidence type="ECO:0000313" key="2">
    <source>
        <dbReference type="Proteomes" id="UP001352852"/>
    </source>
</evidence>
<evidence type="ECO:0008006" key="3">
    <source>
        <dbReference type="Google" id="ProtNLM"/>
    </source>
</evidence>
<dbReference type="EMBL" id="JAHUTJ010053958">
    <property type="protein sequence ID" value="MED6285604.1"/>
    <property type="molecule type" value="Genomic_DNA"/>
</dbReference>
<dbReference type="Proteomes" id="UP001352852">
    <property type="component" value="Unassembled WGS sequence"/>
</dbReference>
<sequence>MMCELPLLEDAAGLTRAETNRVIPRFCFQAHVVGNKLRDEMLCLCKHKRGSTINAHSLKHDFDSTKPAVCIENLLELSWRFCRTNGVHVWRCHMAAMRSRCPCFGQQHRGPGVECSSSRCN</sequence>
<keyword evidence="2" id="KW-1185">Reference proteome</keyword>
<gene>
    <name evidence="1" type="ORF">CHARACLAT_030874</name>
</gene>
<proteinExistence type="predicted"/>
<evidence type="ECO:0000313" key="1">
    <source>
        <dbReference type="EMBL" id="MED6285604.1"/>
    </source>
</evidence>
<protein>
    <recommendedName>
        <fullName evidence="3">Protein Wnt</fullName>
    </recommendedName>
</protein>
<name>A0ABU7EEJ6_9TELE</name>
<reference evidence="1 2" key="1">
    <citation type="submission" date="2021-06" db="EMBL/GenBank/DDBJ databases">
        <authorList>
            <person name="Palmer J.M."/>
        </authorList>
    </citation>
    <scope>NUCLEOTIDE SEQUENCE [LARGE SCALE GENOMIC DNA]</scope>
    <source>
        <strain evidence="1 2">CL_MEX2019</strain>
        <tissue evidence="1">Muscle</tissue>
    </source>
</reference>
<comment type="caution">
    <text evidence="1">The sequence shown here is derived from an EMBL/GenBank/DDBJ whole genome shotgun (WGS) entry which is preliminary data.</text>
</comment>
<accession>A0ABU7EEJ6</accession>